<dbReference type="RefSeq" id="WP_042480868.1">
    <property type="nucleotide sequence ID" value="NZ_CAXOKM010000026.1"/>
</dbReference>
<feature type="domain" description="Nitroreductase" evidence="9">
    <location>
        <begin position="8"/>
        <end position="165"/>
    </location>
</feature>
<evidence type="ECO:0000259" key="9">
    <source>
        <dbReference type="Pfam" id="PF00881"/>
    </source>
</evidence>
<dbReference type="GeneID" id="29370252"/>
<comment type="cofactor">
    <cofactor evidence="8">
        <name>FMN</name>
        <dbReference type="ChEBI" id="CHEBI:58210"/>
    </cofactor>
    <text evidence="8">Binds 1 FMN per subunit.</text>
</comment>
<evidence type="ECO:0000313" key="12">
    <source>
        <dbReference type="Proteomes" id="UP000245216"/>
    </source>
</evidence>
<evidence type="ECO:0000313" key="10">
    <source>
        <dbReference type="EMBL" id="PWE15984.1"/>
    </source>
</evidence>
<evidence type="ECO:0000256" key="4">
    <source>
        <dbReference type="ARBA" id="ARBA00022857"/>
    </source>
</evidence>
<keyword evidence="2 7" id="KW-0285">Flavoprotein</keyword>
<dbReference type="Gene3D" id="3.40.109.10">
    <property type="entry name" value="NADH Oxidase"/>
    <property type="match status" value="1"/>
</dbReference>
<dbReference type="EMBL" id="QEXO01000001">
    <property type="protein sequence ID" value="PWE15984.1"/>
    <property type="molecule type" value="Genomic_DNA"/>
</dbReference>
<dbReference type="Proteomes" id="UP001211866">
    <property type="component" value="Chromosome"/>
</dbReference>
<proteinExistence type="inferred from homology"/>
<evidence type="ECO:0000256" key="6">
    <source>
        <dbReference type="ARBA" id="ARBA00023027"/>
    </source>
</evidence>
<evidence type="ECO:0000313" key="13">
    <source>
        <dbReference type="Proteomes" id="UP001211866"/>
    </source>
</evidence>
<sequence length="189" mass="20483">MSTIDSLLSRRSIKLVQGPGPNEQELDLILRAAMVAPDHGRLQPWRFCLIRGENVQALGELAIAANERAGNPLTEQKAASVRAWLAKVPMLIAVASHIDHGEEKIPELERVLATGAAVSNMLHAAHQLGFGAFWSTGLGTYGEEVPEALGFDSLDYQFLGFVSVGTPIHNLGPAQRPEPQKFVTEWQAA</sequence>
<keyword evidence="6 7" id="KW-0520">NAD</keyword>
<feature type="binding site" description="in other chain" evidence="8">
    <location>
        <begin position="134"/>
        <end position="136"/>
    </location>
    <ligand>
        <name>FMN</name>
        <dbReference type="ChEBI" id="CHEBI:58210"/>
        <note>ligand shared between dimeric partners</note>
    </ligand>
</feature>
<evidence type="ECO:0000256" key="1">
    <source>
        <dbReference type="ARBA" id="ARBA00007118"/>
    </source>
</evidence>
<keyword evidence="4 7" id="KW-0521">NADP</keyword>
<dbReference type="InterPro" id="IPR029479">
    <property type="entry name" value="Nitroreductase"/>
</dbReference>
<dbReference type="Pfam" id="PF00881">
    <property type="entry name" value="Nitroreductase"/>
    <property type="match status" value="1"/>
</dbReference>
<feature type="binding site" evidence="8">
    <location>
        <position position="39"/>
    </location>
    <ligand>
        <name>FMN</name>
        <dbReference type="ChEBI" id="CHEBI:58210"/>
        <note>ligand shared between dimeric partners</note>
    </ligand>
</feature>
<evidence type="ECO:0000313" key="11">
    <source>
        <dbReference type="EMBL" id="WBM36505.1"/>
    </source>
</evidence>
<dbReference type="AlphaFoldDB" id="A0A0M7D484"/>
<evidence type="ECO:0000256" key="2">
    <source>
        <dbReference type="ARBA" id="ARBA00022630"/>
    </source>
</evidence>
<dbReference type="CDD" id="cd02135">
    <property type="entry name" value="YdjA-like"/>
    <property type="match status" value="1"/>
</dbReference>
<reference evidence="11 13" key="3">
    <citation type="submission" date="2022-05" db="EMBL/GenBank/DDBJ databases">
        <title>Complete sequence of strain NY11312.</title>
        <authorList>
            <person name="Zhou D."/>
        </authorList>
    </citation>
    <scope>NUCLEOTIDE SEQUENCE [LARGE SCALE GENOMIC DNA]</scope>
    <source>
        <strain evidence="11 13">NY11312</strain>
    </source>
</reference>
<dbReference type="InterPro" id="IPR052530">
    <property type="entry name" value="NAD(P)H_nitroreductase"/>
</dbReference>
<reference evidence="10 12" key="2">
    <citation type="submission" date="2018-05" db="EMBL/GenBank/DDBJ databases">
        <authorList>
            <person name="Lanie J.A."/>
            <person name="Ng W.-L."/>
            <person name="Kazmierczak K.M."/>
            <person name="Andrzejewski T.M."/>
            <person name="Davidsen T.M."/>
            <person name="Wayne K.J."/>
            <person name="Tettelin H."/>
            <person name="Glass J.I."/>
            <person name="Rusch D."/>
            <person name="Podicherti R."/>
            <person name="Tsui H.-C.T."/>
            <person name="Winkler M.E."/>
        </authorList>
    </citation>
    <scope>NUCLEOTIDE SEQUENCE [LARGE SCALE GENOMIC DNA]</scope>
    <source>
        <strain evidence="10 12">YBY</strain>
    </source>
</reference>
<dbReference type="InterPro" id="IPR000415">
    <property type="entry name" value="Nitroreductase-like"/>
</dbReference>
<comment type="similarity">
    <text evidence="1 7">Belongs to the nitroreductase family.</text>
</comment>
<protein>
    <recommendedName>
        <fullName evidence="7">Putative NAD(P)H nitroreductase</fullName>
        <ecNumber evidence="7">1.-.-.-</ecNumber>
    </recommendedName>
</protein>
<keyword evidence="3 7" id="KW-0288">FMN</keyword>
<dbReference type="EC" id="1.-.-.-" evidence="7"/>
<accession>A0A0M7D484</accession>
<dbReference type="InterPro" id="IPR026021">
    <property type="entry name" value="YdjA-like"/>
</dbReference>
<dbReference type="PANTHER" id="PTHR43821:SF1">
    <property type="entry name" value="NAD(P)H NITROREDUCTASE YDJA-RELATED"/>
    <property type="match status" value="1"/>
</dbReference>
<evidence type="ECO:0000256" key="3">
    <source>
        <dbReference type="ARBA" id="ARBA00022643"/>
    </source>
</evidence>
<dbReference type="PIRSF" id="PIRSF000232">
    <property type="entry name" value="YdjA"/>
    <property type="match status" value="1"/>
</dbReference>
<evidence type="ECO:0000256" key="8">
    <source>
        <dbReference type="PIRSR" id="PIRSR000232-1"/>
    </source>
</evidence>
<dbReference type="KEGG" id="afa:UZ73_00615"/>
<organism evidence="10 12">
    <name type="scientific">Alcaligenes faecalis</name>
    <dbReference type="NCBI Taxonomy" id="511"/>
    <lineage>
        <taxon>Bacteria</taxon>
        <taxon>Pseudomonadati</taxon>
        <taxon>Pseudomonadota</taxon>
        <taxon>Betaproteobacteria</taxon>
        <taxon>Burkholderiales</taxon>
        <taxon>Alcaligenaceae</taxon>
        <taxon>Alcaligenes</taxon>
    </lineage>
</organism>
<evidence type="ECO:0000256" key="7">
    <source>
        <dbReference type="PIRNR" id="PIRNR000232"/>
    </source>
</evidence>
<dbReference type="Proteomes" id="UP000245216">
    <property type="component" value="Unassembled WGS sequence"/>
</dbReference>
<dbReference type="SUPFAM" id="SSF55469">
    <property type="entry name" value="FMN-dependent nitroreductase-like"/>
    <property type="match status" value="1"/>
</dbReference>
<keyword evidence="13" id="KW-1185">Reference proteome</keyword>
<gene>
    <name evidence="10" type="ORF">DF183_04455</name>
    <name evidence="11" type="ORF">M2J83_11810</name>
</gene>
<dbReference type="GO" id="GO:0016491">
    <property type="term" value="F:oxidoreductase activity"/>
    <property type="evidence" value="ECO:0007669"/>
    <property type="project" value="UniProtKB-UniRule"/>
</dbReference>
<reference evidence="10 12" key="1">
    <citation type="submission" date="2018-05" db="EMBL/GenBank/DDBJ databases">
        <title>Genome Sequence of an Efficient Indole-Degrading Bacterium, Alcaligenes sp.YBY.</title>
        <authorList>
            <person name="Yang B."/>
        </authorList>
    </citation>
    <scope>NUCLEOTIDE SEQUENCE [LARGE SCALE GENOMIC DNA]</scope>
    <source>
        <strain evidence="10 12">YBY</strain>
    </source>
</reference>
<feature type="binding site" description="in other chain" evidence="8">
    <location>
        <begin position="10"/>
        <end position="12"/>
    </location>
    <ligand>
        <name>FMN</name>
        <dbReference type="ChEBI" id="CHEBI:58210"/>
        <note>ligand shared between dimeric partners</note>
    </ligand>
</feature>
<dbReference type="OrthoDB" id="9804207at2"/>
<name>A0A0M7D484_ALCFA</name>
<evidence type="ECO:0000256" key="5">
    <source>
        <dbReference type="ARBA" id="ARBA00023002"/>
    </source>
</evidence>
<keyword evidence="5 7" id="KW-0560">Oxidoreductase</keyword>
<accession>A0A0S2JLS7</accession>
<dbReference type="STRING" id="511.UZ73_00615"/>
<dbReference type="EMBL" id="CP096916">
    <property type="protein sequence ID" value="WBM36505.1"/>
    <property type="molecule type" value="Genomic_DNA"/>
</dbReference>
<dbReference type="PANTHER" id="PTHR43821">
    <property type="entry name" value="NAD(P)H NITROREDUCTASE YDJA-RELATED"/>
    <property type="match status" value="1"/>
</dbReference>